<feature type="transmembrane region" description="Helical" evidence="2">
    <location>
        <begin position="499"/>
        <end position="518"/>
    </location>
</feature>
<protein>
    <recommendedName>
        <fullName evidence="5">Protein CPR-5</fullName>
    </recommendedName>
</protein>
<dbReference type="EMBL" id="JAXIOK010000004">
    <property type="protein sequence ID" value="KAK4773788.1"/>
    <property type="molecule type" value="Genomic_DNA"/>
</dbReference>
<feature type="transmembrane region" description="Helical" evidence="2">
    <location>
        <begin position="452"/>
        <end position="479"/>
    </location>
</feature>
<sequence length="542" mass="60441">MVLETESPPSTSSSAPASKTHGRKKTTKKAWARQGEDGPTGVSSPSTRPVYRRRTPRVGVRIGKRHVPESEADAIGFPLGMSLAAVLAQALERDSSRETMSVDYLSQICTSAVRESLSNVFGDKFSGFSNNFEMSFISTLRTLRLINGCSSQRATEFSSGSTSRTPSLVNKASPQTGMGASPFEHVYCMGDSYIVDDCEDTLQNTEDDLPAESMNHCEIISQAPINQLACITRSQSGPNFRQSMCSTFEKSVMEHTRSNDLKTVQLQLQVEKLKLKEKELALINETNIMERSKFAMRTWMASFKAEKFKTVVEDSRHAELRRRCLDCLVAGLLIMLISLVYGAYIFSYRRISEATASCAPLTKQTKSWWVPGPVASLNSGFEMLQCQIQVLSRMLFGILMIFAITYLLLQRSSPSNQTMPITFLLLLLGVSCGFAGKFCLDALGGSGFHWLLIWELLCLVHFLANTFTSVLFLILHGPLNAALEPKERAVILPYWTRRVIFYIIILLLLPLLCGFMPFGSAHEWKDHFTQLATNWLLVTNNP</sequence>
<dbReference type="GO" id="GO:0010150">
    <property type="term" value="P:leaf senescence"/>
    <property type="evidence" value="ECO:0007669"/>
    <property type="project" value="InterPro"/>
</dbReference>
<feature type="transmembrane region" description="Helical" evidence="2">
    <location>
        <begin position="390"/>
        <end position="409"/>
    </location>
</feature>
<evidence type="ECO:0000256" key="2">
    <source>
        <dbReference type="SAM" id="Phobius"/>
    </source>
</evidence>
<reference evidence="3 4" key="1">
    <citation type="journal article" date="2023" name="Hortic Res">
        <title>Pangenome of water caltrop reveals structural variations and asymmetric subgenome divergence after allopolyploidization.</title>
        <authorList>
            <person name="Zhang X."/>
            <person name="Chen Y."/>
            <person name="Wang L."/>
            <person name="Yuan Y."/>
            <person name="Fang M."/>
            <person name="Shi L."/>
            <person name="Lu R."/>
            <person name="Comes H.P."/>
            <person name="Ma Y."/>
            <person name="Chen Y."/>
            <person name="Huang G."/>
            <person name="Zhou Y."/>
            <person name="Zheng Z."/>
            <person name="Qiu Y."/>
        </authorList>
    </citation>
    <scope>NUCLEOTIDE SEQUENCE [LARGE SCALE GENOMIC DNA]</scope>
    <source>
        <tissue evidence="3">Roots</tissue>
    </source>
</reference>
<proteinExistence type="predicted"/>
<keyword evidence="2" id="KW-1133">Transmembrane helix</keyword>
<feature type="transmembrane region" description="Helical" evidence="2">
    <location>
        <begin position="421"/>
        <end position="440"/>
    </location>
</feature>
<keyword evidence="4" id="KW-1185">Reference proteome</keyword>
<dbReference type="InterPro" id="IPR044708">
    <property type="entry name" value="CPR5"/>
</dbReference>
<comment type="caution">
    <text evidence="3">The sequence shown here is derived from an EMBL/GenBank/DDBJ whole genome shotgun (WGS) entry which is preliminary data.</text>
</comment>
<dbReference type="PANTHER" id="PTHR35322">
    <property type="entry name" value="PROTEIN CPR-5"/>
    <property type="match status" value="1"/>
</dbReference>
<feature type="region of interest" description="Disordered" evidence="1">
    <location>
        <begin position="1"/>
        <end position="59"/>
    </location>
</feature>
<feature type="compositionally biased region" description="Basic residues" evidence="1">
    <location>
        <begin position="20"/>
        <end position="31"/>
    </location>
</feature>
<feature type="transmembrane region" description="Helical" evidence="2">
    <location>
        <begin position="328"/>
        <end position="346"/>
    </location>
</feature>
<dbReference type="GO" id="GO:0010090">
    <property type="term" value="P:trichome morphogenesis"/>
    <property type="evidence" value="ECO:0007669"/>
    <property type="project" value="InterPro"/>
</dbReference>
<organism evidence="3 4">
    <name type="scientific">Trapa incisa</name>
    <dbReference type="NCBI Taxonomy" id="236973"/>
    <lineage>
        <taxon>Eukaryota</taxon>
        <taxon>Viridiplantae</taxon>
        <taxon>Streptophyta</taxon>
        <taxon>Embryophyta</taxon>
        <taxon>Tracheophyta</taxon>
        <taxon>Spermatophyta</taxon>
        <taxon>Magnoliopsida</taxon>
        <taxon>eudicotyledons</taxon>
        <taxon>Gunneridae</taxon>
        <taxon>Pentapetalae</taxon>
        <taxon>rosids</taxon>
        <taxon>malvids</taxon>
        <taxon>Myrtales</taxon>
        <taxon>Lythraceae</taxon>
        <taxon>Trapa</taxon>
    </lineage>
</organism>
<dbReference type="GO" id="GO:0006952">
    <property type="term" value="P:defense response"/>
    <property type="evidence" value="ECO:0007669"/>
    <property type="project" value="InterPro"/>
</dbReference>
<name>A0AAN7KPT6_9MYRT</name>
<keyword evidence="2" id="KW-0472">Membrane</keyword>
<keyword evidence="2" id="KW-0812">Transmembrane</keyword>
<evidence type="ECO:0008006" key="5">
    <source>
        <dbReference type="Google" id="ProtNLM"/>
    </source>
</evidence>
<feature type="region of interest" description="Disordered" evidence="1">
    <location>
        <begin position="155"/>
        <end position="175"/>
    </location>
</feature>
<dbReference type="PANTHER" id="PTHR35322:SF2">
    <property type="entry name" value="PROTEIN CPR-5"/>
    <property type="match status" value="1"/>
</dbReference>
<accession>A0AAN7KPT6</accession>
<feature type="compositionally biased region" description="Low complexity" evidence="1">
    <location>
        <begin position="1"/>
        <end position="18"/>
    </location>
</feature>
<dbReference type="Proteomes" id="UP001345219">
    <property type="component" value="Chromosome 22"/>
</dbReference>
<evidence type="ECO:0000256" key="1">
    <source>
        <dbReference type="SAM" id="MobiDB-lite"/>
    </source>
</evidence>
<evidence type="ECO:0000313" key="4">
    <source>
        <dbReference type="Proteomes" id="UP001345219"/>
    </source>
</evidence>
<gene>
    <name evidence="3" type="ORF">SAY87_028807</name>
</gene>
<dbReference type="AlphaFoldDB" id="A0AAN7KPT6"/>
<evidence type="ECO:0000313" key="3">
    <source>
        <dbReference type="EMBL" id="KAK4773788.1"/>
    </source>
</evidence>